<dbReference type="Pfam" id="PF00989">
    <property type="entry name" value="PAS"/>
    <property type="match status" value="1"/>
</dbReference>
<evidence type="ECO:0000259" key="9">
    <source>
        <dbReference type="PROSITE" id="PS50112"/>
    </source>
</evidence>
<evidence type="ECO:0000256" key="5">
    <source>
        <dbReference type="ARBA" id="ARBA00023125"/>
    </source>
</evidence>
<dbReference type="PANTHER" id="PTHR32071">
    <property type="entry name" value="TRANSCRIPTIONAL REGULATORY PROTEIN"/>
    <property type="match status" value="1"/>
</dbReference>
<dbReference type="PROSITE" id="PS00688">
    <property type="entry name" value="SIGMA54_INTERACT_3"/>
    <property type="match status" value="1"/>
</dbReference>
<dbReference type="InterPro" id="IPR025943">
    <property type="entry name" value="Sigma_54_int_dom_ATP-bd_2"/>
</dbReference>
<dbReference type="NCBIfam" id="TIGR00229">
    <property type="entry name" value="sensory_box"/>
    <property type="match status" value="1"/>
</dbReference>
<dbReference type="SMART" id="SM00382">
    <property type="entry name" value="AAA"/>
    <property type="match status" value="1"/>
</dbReference>
<dbReference type="GO" id="GO:0006355">
    <property type="term" value="P:regulation of DNA-templated transcription"/>
    <property type="evidence" value="ECO:0007669"/>
    <property type="project" value="InterPro"/>
</dbReference>
<dbReference type="PROSITE" id="PS50113">
    <property type="entry name" value="PAC"/>
    <property type="match status" value="1"/>
</dbReference>
<dbReference type="AlphaFoldDB" id="A0A498R8V0"/>
<dbReference type="GO" id="GO:0003677">
    <property type="term" value="F:DNA binding"/>
    <property type="evidence" value="ECO:0007669"/>
    <property type="project" value="UniProtKB-KW"/>
</dbReference>
<evidence type="ECO:0000256" key="3">
    <source>
        <dbReference type="ARBA" id="ARBA00022840"/>
    </source>
</evidence>
<dbReference type="FunFam" id="3.40.50.300:FF:000006">
    <property type="entry name" value="DNA-binding transcriptional regulator NtrC"/>
    <property type="match status" value="1"/>
</dbReference>
<dbReference type="PROSITE" id="PS50112">
    <property type="entry name" value="PAS"/>
    <property type="match status" value="1"/>
</dbReference>
<dbReference type="InterPro" id="IPR009057">
    <property type="entry name" value="Homeodomain-like_sf"/>
</dbReference>
<dbReference type="InterPro" id="IPR000014">
    <property type="entry name" value="PAS"/>
</dbReference>
<dbReference type="InterPro" id="IPR003593">
    <property type="entry name" value="AAA+_ATPase"/>
</dbReference>
<keyword evidence="3" id="KW-0067">ATP-binding</keyword>
<evidence type="ECO:0000256" key="7">
    <source>
        <dbReference type="ARBA" id="ARBA00029500"/>
    </source>
</evidence>
<feature type="domain" description="PAS" evidence="9">
    <location>
        <begin position="57"/>
        <end position="104"/>
    </location>
</feature>
<keyword evidence="5" id="KW-0238">DNA-binding</keyword>
<evidence type="ECO:0000259" key="8">
    <source>
        <dbReference type="PROSITE" id="PS50045"/>
    </source>
</evidence>
<dbReference type="Pfam" id="PF18024">
    <property type="entry name" value="HTH_50"/>
    <property type="match status" value="1"/>
</dbReference>
<protein>
    <recommendedName>
        <fullName evidence="7">HTH-type transcriptional regulatory protein TyrR</fullName>
    </recommendedName>
</protein>
<keyword evidence="4" id="KW-0805">Transcription regulation</keyword>
<evidence type="ECO:0000256" key="2">
    <source>
        <dbReference type="ARBA" id="ARBA00022797"/>
    </source>
</evidence>
<name>A0A498R8V0_9FIRM</name>
<keyword evidence="1" id="KW-0547">Nucleotide-binding</keyword>
<dbReference type="InterPro" id="IPR025662">
    <property type="entry name" value="Sigma_54_int_dom_ATP-bd_1"/>
</dbReference>
<dbReference type="GO" id="GO:0005524">
    <property type="term" value="F:ATP binding"/>
    <property type="evidence" value="ECO:0007669"/>
    <property type="project" value="UniProtKB-KW"/>
</dbReference>
<dbReference type="InterPro" id="IPR046342">
    <property type="entry name" value="CBS_dom_sf"/>
</dbReference>
<dbReference type="InterPro" id="IPR013767">
    <property type="entry name" value="PAS_fold"/>
</dbReference>
<dbReference type="PROSITE" id="PS50045">
    <property type="entry name" value="SIGMA54_INTERACT_4"/>
    <property type="match status" value="1"/>
</dbReference>
<dbReference type="SUPFAM" id="SSF55785">
    <property type="entry name" value="PYP-like sensor domain (PAS domain)"/>
    <property type="match status" value="1"/>
</dbReference>
<dbReference type="InterPro" id="IPR058031">
    <property type="entry name" value="AAA_lid_NorR"/>
</dbReference>
<dbReference type="SUPFAM" id="SSF46689">
    <property type="entry name" value="Homeodomain-like"/>
    <property type="match status" value="1"/>
</dbReference>
<dbReference type="CDD" id="cd00009">
    <property type="entry name" value="AAA"/>
    <property type="match status" value="1"/>
</dbReference>
<dbReference type="EMBL" id="UPPP01000066">
    <property type="protein sequence ID" value="VBB06702.1"/>
    <property type="molecule type" value="Genomic_DNA"/>
</dbReference>
<dbReference type="CDD" id="cd00130">
    <property type="entry name" value="PAS"/>
    <property type="match status" value="1"/>
</dbReference>
<sequence length="507" mass="55946">MLAADVSFLPVVDENLNYVGTVKMKGLATACLDAAADATIEAWIETDSAVAFADGDLITELEAIINSSYDGIFITDGDGTVIRLNEAYERITGVKAGQVTGKNMAALVKEGVYDQSVTLLVLQRGESVTINQTVKPTNKHILVTGNPVFNERGQIIRVVTNVRDVTELVNLQNKLSKTVAETLKYQTELSLLRSLQLKEADIIYRSTAMASVVELAVKVADVNSNVLITGESGTGKELVAKLIHRQGKGDTKPFIKINCGAIPDNLLESELFGYAGGAFTGARKEGKPGLFELAHKGTLFLDEIGEMPPVLQVKLLRAIQEKTITRVGGVSSVAVNVRIIAATHRDLSQMVKKGTFREDLFYRLMVVPIHMPPLREHKGDIPLLIKHFVDKLNREFGFAKTISPQVVDKLIEYSWPGNVRELENLIERLIVTSPADEIKIEQIPDSIAKRKVLSKGSKLKMTMEQIEAHFLAEAFKEYQSWPKVAEELGMNRSTIFRKASKYKLLDK</sequence>
<evidence type="ECO:0000256" key="4">
    <source>
        <dbReference type="ARBA" id="ARBA00023015"/>
    </source>
</evidence>
<dbReference type="Proteomes" id="UP000277811">
    <property type="component" value="Unassembled WGS sequence"/>
</dbReference>
<dbReference type="InterPro" id="IPR002078">
    <property type="entry name" value="Sigma_54_int"/>
</dbReference>
<dbReference type="InterPro" id="IPR000700">
    <property type="entry name" value="PAS-assoc_C"/>
</dbReference>
<evidence type="ECO:0000256" key="6">
    <source>
        <dbReference type="ARBA" id="ARBA00023163"/>
    </source>
</evidence>
<dbReference type="InterPro" id="IPR035965">
    <property type="entry name" value="PAS-like_dom_sf"/>
</dbReference>
<dbReference type="Pfam" id="PF00158">
    <property type="entry name" value="Sigma54_activat"/>
    <property type="match status" value="1"/>
</dbReference>
<dbReference type="PROSITE" id="PS00675">
    <property type="entry name" value="SIGMA54_INTERACT_1"/>
    <property type="match status" value="1"/>
</dbReference>
<gene>
    <name evidence="11" type="ORF">LUCI_1938</name>
</gene>
<evidence type="ECO:0000256" key="1">
    <source>
        <dbReference type="ARBA" id="ARBA00022741"/>
    </source>
</evidence>
<keyword evidence="2" id="KW-0058">Aromatic hydrocarbons catabolism</keyword>
<feature type="domain" description="PAC" evidence="10">
    <location>
        <begin position="123"/>
        <end position="177"/>
    </location>
</feature>
<proteinExistence type="predicted"/>
<dbReference type="SMART" id="SM00091">
    <property type="entry name" value="PAS"/>
    <property type="match status" value="1"/>
</dbReference>
<evidence type="ECO:0000313" key="11">
    <source>
        <dbReference type="EMBL" id="VBB06702.1"/>
    </source>
</evidence>
<dbReference type="PROSITE" id="PS00676">
    <property type="entry name" value="SIGMA54_INTERACT_2"/>
    <property type="match status" value="1"/>
</dbReference>
<dbReference type="InterPro" id="IPR025944">
    <property type="entry name" value="Sigma_54_int_dom_CS"/>
</dbReference>
<dbReference type="PANTHER" id="PTHR32071:SF57">
    <property type="entry name" value="C4-DICARBOXYLATE TRANSPORT TRANSCRIPTIONAL REGULATORY PROTEIN DCTD"/>
    <property type="match status" value="1"/>
</dbReference>
<dbReference type="InterPro" id="IPR030828">
    <property type="entry name" value="HTH_TyrR"/>
</dbReference>
<dbReference type="SUPFAM" id="SSF52540">
    <property type="entry name" value="P-loop containing nucleoside triphosphate hydrolases"/>
    <property type="match status" value="1"/>
</dbReference>
<evidence type="ECO:0000259" key="10">
    <source>
        <dbReference type="PROSITE" id="PS50113"/>
    </source>
</evidence>
<dbReference type="SUPFAM" id="SSF54631">
    <property type="entry name" value="CBS-domain pair"/>
    <property type="match status" value="1"/>
</dbReference>
<dbReference type="Gene3D" id="3.30.450.20">
    <property type="entry name" value="PAS domain"/>
    <property type="match status" value="1"/>
</dbReference>
<evidence type="ECO:0000313" key="12">
    <source>
        <dbReference type="Proteomes" id="UP000277811"/>
    </source>
</evidence>
<feature type="domain" description="Sigma-54 factor interaction" evidence="8">
    <location>
        <begin position="202"/>
        <end position="431"/>
    </location>
</feature>
<organism evidence="11 12">
    <name type="scientific">Lucifera butyrica</name>
    <dbReference type="NCBI Taxonomy" id="1351585"/>
    <lineage>
        <taxon>Bacteria</taxon>
        <taxon>Bacillati</taxon>
        <taxon>Bacillota</taxon>
        <taxon>Negativicutes</taxon>
        <taxon>Veillonellales</taxon>
        <taxon>Veillonellaceae</taxon>
        <taxon>Lucifera</taxon>
    </lineage>
</organism>
<keyword evidence="6" id="KW-0804">Transcription</keyword>
<accession>A0A498R8V0</accession>
<dbReference type="Gene3D" id="1.10.10.60">
    <property type="entry name" value="Homeodomain-like"/>
    <property type="match status" value="1"/>
</dbReference>
<keyword evidence="12" id="KW-1185">Reference proteome</keyword>
<dbReference type="Gene3D" id="3.40.50.300">
    <property type="entry name" value="P-loop containing nucleotide triphosphate hydrolases"/>
    <property type="match status" value="1"/>
</dbReference>
<dbReference type="Pfam" id="PF25601">
    <property type="entry name" value="AAA_lid_14"/>
    <property type="match status" value="1"/>
</dbReference>
<dbReference type="Gene3D" id="1.10.8.60">
    <property type="match status" value="1"/>
</dbReference>
<reference evidence="11 12" key="1">
    <citation type="submission" date="2018-06" db="EMBL/GenBank/DDBJ databases">
        <authorList>
            <person name="Strepis N."/>
        </authorList>
    </citation>
    <scope>NUCLEOTIDE SEQUENCE [LARGE SCALE GENOMIC DNA]</scope>
    <source>
        <strain evidence="11">LUCI</strain>
    </source>
</reference>
<dbReference type="InterPro" id="IPR027417">
    <property type="entry name" value="P-loop_NTPase"/>
</dbReference>